<dbReference type="EMBL" id="LUGG01000001">
    <property type="protein sequence ID" value="OBZ79399.1"/>
    <property type="molecule type" value="Genomic_DNA"/>
</dbReference>
<feature type="domain" description="Tyrosine specific protein phosphatases" evidence="2">
    <location>
        <begin position="59"/>
        <end position="121"/>
    </location>
</feature>
<feature type="signal peptide" evidence="1">
    <location>
        <begin position="1"/>
        <end position="18"/>
    </location>
</feature>
<evidence type="ECO:0000256" key="1">
    <source>
        <dbReference type="SAM" id="SignalP"/>
    </source>
</evidence>
<evidence type="ECO:0000313" key="3">
    <source>
        <dbReference type="EMBL" id="OBZ79399.1"/>
    </source>
</evidence>
<name>A0A1C7MSJ4_GRIFR</name>
<proteinExistence type="predicted"/>
<comment type="caution">
    <text evidence="3">The sequence shown here is derived from an EMBL/GenBank/DDBJ whole genome shotgun (WGS) entry which is preliminary data.</text>
</comment>
<accession>A0A1C7MSJ4</accession>
<organism evidence="3 4">
    <name type="scientific">Grifola frondosa</name>
    <name type="common">Maitake</name>
    <name type="synonym">Polyporus frondosus</name>
    <dbReference type="NCBI Taxonomy" id="5627"/>
    <lineage>
        <taxon>Eukaryota</taxon>
        <taxon>Fungi</taxon>
        <taxon>Dikarya</taxon>
        <taxon>Basidiomycota</taxon>
        <taxon>Agaricomycotina</taxon>
        <taxon>Agaricomycetes</taxon>
        <taxon>Polyporales</taxon>
        <taxon>Grifolaceae</taxon>
        <taxon>Grifola</taxon>
    </lineage>
</organism>
<dbReference type="Pfam" id="PF00782">
    <property type="entry name" value="DSPc"/>
    <property type="match status" value="1"/>
</dbReference>
<keyword evidence="1" id="KW-0732">Signal</keyword>
<feature type="non-terminal residue" evidence="3">
    <location>
        <position position="1"/>
    </location>
</feature>
<sequence length="137" mass="15312">LPITYLLILTSLHRLALALTLSGLPSWLELRRVFKLQLLSLAQILALSAPGLRLSCKFESLPRSAHLYDLSHRDGVPLRSRILIHCSAAISRSPTVMMVYLMKSQRMSLHIAIFGVITRMRPTVSPSPSMRALDGRL</sequence>
<dbReference type="AlphaFoldDB" id="A0A1C7MSJ4"/>
<reference evidence="3 4" key="1">
    <citation type="submission" date="2016-03" db="EMBL/GenBank/DDBJ databases">
        <title>Whole genome sequencing of Grifola frondosa 9006-11.</title>
        <authorList>
            <person name="Min B."/>
            <person name="Park H."/>
            <person name="Kim J.-G."/>
            <person name="Cho H."/>
            <person name="Oh Y.-L."/>
            <person name="Kong W.-S."/>
            <person name="Choi I.-G."/>
        </authorList>
    </citation>
    <scope>NUCLEOTIDE SEQUENCE [LARGE SCALE GENOMIC DNA]</scope>
    <source>
        <strain evidence="3 4">9006-11</strain>
    </source>
</reference>
<gene>
    <name evidence="3" type="ORF">A0H81_00016</name>
</gene>
<dbReference type="SUPFAM" id="SSF52799">
    <property type="entry name" value="(Phosphotyrosine protein) phosphatases II"/>
    <property type="match status" value="1"/>
</dbReference>
<dbReference type="InterPro" id="IPR029021">
    <property type="entry name" value="Prot-tyrosine_phosphatase-like"/>
</dbReference>
<keyword evidence="4" id="KW-1185">Reference proteome</keyword>
<evidence type="ECO:0000259" key="2">
    <source>
        <dbReference type="PROSITE" id="PS50056"/>
    </source>
</evidence>
<dbReference type="Gene3D" id="3.90.190.10">
    <property type="entry name" value="Protein tyrosine phosphatase superfamily"/>
    <property type="match status" value="1"/>
</dbReference>
<dbReference type="PROSITE" id="PS50056">
    <property type="entry name" value="TYR_PHOSPHATASE_2"/>
    <property type="match status" value="1"/>
</dbReference>
<feature type="chain" id="PRO_5008889298" description="Tyrosine specific protein phosphatases domain-containing protein" evidence="1">
    <location>
        <begin position="19"/>
        <end position="137"/>
    </location>
</feature>
<dbReference type="InterPro" id="IPR000387">
    <property type="entry name" value="Tyr_Pase_dom"/>
</dbReference>
<dbReference type="OrthoDB" id="10252009at2759"/>
<dbReference type="Proteomes" id="UP000092993">
    <property type="component" value="Unassembled WGS sequence"/>
</dbReference>
<dbReference type="InterPro" id="IPR000340">
    <property type="entry name" value="Dual-sp_phosphatase_cat-dom"/>
</dbReference>
<evidence type="ECO:0000313" key="4">
    <source>
        <dbReference type="Proteomes" id="UP000092993"/>
    </source>
</evidence>
<protein>
    <recommendedName>
        <fullName evidence="2">Tyrosine specific protein phosphatases domain-containing protein</fullName>
    </recommendedName>
</protein>